<dbReference type="Pfam" id="PF02298">
    <property type="entry name" value="Cu_bind_like"/>
    <property type="match status" value="1"/>
</dbReference>
<keyword evidence="2" id="KW-0479">Metal-binding</keyword>
<feature type="compositionally biased region" description="Low complexity" evidence="6">
    <location>
        <begin position="133"/>
        <end position="165"/>
    </location>
</feature>
<dbReference type="EMBL" id="OZ034818">
    <property type="protein sequence ID" value="CAL1390289.1"/>
    <property type="molecule type" value="Genomic_DNA"/>
</dbReference>
<dbReference type="SUPFAM" id="SSF49503">
    <property type="entry name" value="Cupredoxins"/>
    <property type="match status" value="1"/>
</dbReference>
<evidence type="ECO:0000313" key="10">
    <source>
        <dbReference type="EMBL" id="CAL1390289.1"/>
    </source>
</evidence>
<keyword evidence="8" id="KW-0732">Signal</keyword>
<evidence type="ECO:0000256" key="8">
    <source>
        <dbReference type="SAM" id="SignalP"/>
    </source>
</evidence>
<feature type="region of interest" description="Disordered" evidence="6">
    <location>
        <begin position="133"/>
        <end position="176"/>
    </location>
</feature>
<dbReference type="PROSITE" id="PS51485">
    <property type="entry name" value="PHYTOCYANIN"/>
    <property type="match status" value="1"/>
</dbReference>
<keyword evidence="7" id="KW-1133">Transmembrane helix</keyword>
<accession>A0AAV2EWL7</accession>
<evidence type="ECO:0000259" key="9">
    <source>
        <dbReference type="PROSITE" id="PS51485"/>
    </source>
</evidence>
<evidence type="ECO:0000256" key="1">
    <source>
        <dbReference type="ARBA" id="ARBA00022448"/>
    </source>
</evidence>
<dbReference type="InterPro" id="IPR003245">
    <property type="entry name" value="Phytocyanin_dom"/>
</dbReference>
<dbReference type="Gene3D" id="2.60.40.420">
    <property type="entry name" value="Cupredoxins - blue copper proteins"/>
    <property type="match status" value="1"/>
</dbReference>
<dbReference type="Proteomes" id="UP001497516">
    <property type="component" value="Chromosome 5"/>
</dbReference>
<evidence type="ECO:0000256" key="4">
    <source>
        <dbReference type="ARBA" id="ARBA00023008"/>
    </source>
</evidence>
<dbReference type="PANTHER" id="PTHR33021:SF193">
    <property type="entry name" value="OS06G0218600 PROTEIN"/>
    <property type="match status" value="1"/>
</dbReference>
<feature type="transmembrane region" description="Helical" evidence="7">
    <location>
        <begin position="182"/>
        <end position="200"/>
    </location>
</feature>
<keyword evidence="7" id="KW-0472">Membrane</keyword>
<evidence type="ECO:0000256" key="3">
    <source>
        <dbReference type="ARBA" id="ARBA00022982"/>
    </source>
</evidence>
<keyword evidence="1" id="KW-0813">Transport</keyword>
<keyword evidence="5" id="KW-0325">Glycoprotein</keyword>
<dbReference type="GO" id="GO:0009055">
    <property type="term" value="F:electron transfer activity"/>
    <property type="evidence" value="ECO:0007669"/>
    <property type="project" value="InterPro"/>
</dbReference>
<name>A0AAV2EWL7_9ROSI</name>
<dbReference type="GO" id="GO:0005886">
    <property type="term" value="C:plasma membrane"/>
    <property type="evidence" value="ECO:0007669"/>
    <property type="project" value="TreeGrafter"/>
</dbReference>
<keyword evidence="3" id="KW-0249">Electron transport</keyword>
<dbReference type="CDD" id="cd04216">
    <property type="entry name" value="Phytocyanin"/>
    <property type="match status" value="1"/>
</dbReference>
<dbReference type="PANTHER" id="PTHR33021">
    <property type="entry name" value="BLUE COPPER PROTEIN"/>
    <property type="match status" value="1"/>
</dbReference>
<organism evidence="10 11">
    <name type="scientific">Linum trigynum</name>
    <dbReference type="NCBI Taxonomy" id="586398"/>
    <lineage>
        <taxon>Eukaryota</taxon>
        <taxon>Viridiplantae</taxon>
        <taxon>Streptophyta</taxon>
        <taxon>Embryophyta</taxon>
        <taxon>Tracheophyta</taxon>
        <taxon>Spermatophyta</taxon>
        <taxon>Magnoliopsida</taxon>
        <taxon>eudicotyledons</taxon>
        <taxon>Gunneridae</taxon>
        <taxon>Pentapetalae</taxon>
        <taxon>rosids</taxon>
        <taxon>fabids</taxon>
        <taxon>Malpighiales</taxon>
        <taxon>Linaceae</taxon>
        <taxon>Linum</taxon>
    </lineage>
</organism>
<dbReference type="InterPro" id="IPR039391">
    <property type="entry name" value="Phytocyanin-like"/>
</dbReference>
<proteinExistence type="predicted"/>
<keyword evidence="11" id="KW-1185">Reference proteome</keyword>
<evidence type="ECO:0000256" key="6">
    <source>
        <dbReference type="SAM" id="MobiDB-lite"/>
    </source>
</evidence>
<keyword evidence="7" id="KW-0812">Transmembrane</keyword>
<protein>
    <recommendedName>
        <fullName evidence="9">Phytocyanin domain-containing protein</fullName>
    </recommendedName>
</protein>
<dbReference type="AlphaFoldDB" id="A0AAV2EWL7"/>
<feature type="signal peptide" evidence="8">
    <location>
        <begin position="1"/>
        <end position="28"/>
    </location>
</feature>
<evidence type="ECO:0000256" key="5">
    <source>
        <dbReference type="ARBA" id="ARBA00023180"/>
    </source>
</evidence>
<dbReference type="InterPro" id="IPR008972">
    <property type="entry name" value="Cupredoxin"/>
</dbReference>
<dbReference type="FunFam" id="2.60.40.420:FF:000003">
    <property type="entry name" value="Blue copper"/>
    <property type="match status" value="1"/>
</dbReference>
<keyword evidence="4" id="KW-0186">Copper</keyword>
<evidence type="ECO:0000256" key="2">
    <source>
        <dbReference type="ARBA" id="ARBA00022723"/>
    </source>
</evidence>
<reference evidence="10 11" key="1">
    <citation type="submission" date="2024-04" db="EMBL/GenBank/DDBJ databases">
        <authorList>
            <person name="Fracassetti M."/>
        </authorList>
    </citation>
    <scope>NUCLEOTIDE SEQUENCE [LARGE SCALE GENOMIC DNA]</scope>
</reference>
<evidence type="ECO:0000313" key="11">
    <source>
        <dbReference type="Proteomes" id="UP001497516"/>
    </source>
</evidence>
<evidence type="ECO:0000256" key="7">
    <source>
        <dbReference type="SAM" id="Phobius"/>
    </source>
</evidence>
<feature type="domain" description="Phytocyanin" evidence="9">
    <location>
        <begin position="29"/>
        <end position="127"/>
    </location>
</feature>
<feature type="chain" id="PRO_5043920612" description="Phytocyanin domain-containing protein" evidence="8">
    <location>
        <begin position="29"/>
        <end position="203"/>
    </location>
</feature>
<sequence length="203" mass="19803">MASSASFATSLALIFCLVGISLPTTTLATTYTVGDTSGWAIGADYTTWTAGKSFKVGDSLVFNYPGGHTVDEVSASDYKTCTVGNALNSDNSGATTVPLKTAGTHYFICGVVGHCGGGMKLAVTVAAAAAGGGSATPTTSPASGGGADTTTTSPATPAATASTTPNRQASNFPDSSEAADNVAPLFGAVIVAAAVALVMVSSS</sequence>
<dbReference type="GO" id="GO:0046872">
    <property type="term" value="F:metal ion binding"/>
    <property type="evidence" value="ECO:0007669"/>
    <property type="project" value="UniProtKB-KW"/>
</dbReference>
<gene>
    <name evidence="10" type="ORF">LTRI10_LOCUS31085</name>
</gene>